<dbReference type="PANTHER" id="PTHR31811">
    <property type="entry name" value="TRNA A64-2'-O-RIBOSYLPHOSPHATE TRANSFERASE"/>
    <property type="match status" value="1"/>
</dbReference>
<dbReference type="Pfam" id="PF17184">
    <property type="entry name" value="Rit1_C"/>
    <property type="match status" value="1"/>
</dbReference>
<accession>A0A0M9VP77</accession>
<name>A0A0M9VP77_9BASI</name>
<evidence type="ECO:0000259" key="2">
    <source>
        <dbReference type="Pfam" id="PF17184"/>
    </source>
</evidence>
<dbReference type="GO" id="GO:0043399">
    <property type="term" value="F:tRNA adenosine(64)-2'-O-ribosylphosphate transferase activity"/>
    <property type="evidence" value="ECO:0007669"/>
    <property type="project" value="InterPro"/>
</dbReference>
<dbReference type="RefSeq" id="XP_017991587.1">
    <property type="nucleotide sequence ID" value="XM_018138266.1"/>
</dbReference>
<feature type="domain" description="Rit1 N-terminal" evidence="2">
    <location>
        <begin position="18"/>
        <end position="264"/>
    </location>
</feature>
<evidence type="ECO:0000259" key="1">
    <source>
        <dbReference type="Pfam" id="PF04179"/>
    </source>
</evidence>
<reference evidence="3 4" key="1">
    <citation type="submission" date="2015-07" db="EMBL/GenBank/DDBJ databases">
        <title>Draft Genome Sequence of Malassezia furfur CBS1878 and Malassezia pachydermatis CBS1879.</title>
        <authorList>
            <person name="Triana S."/>
            <person name="Ohm R."/>
            <person name="Gonzalez A."/>
            <person name="DeCock H."/>
            <person name="Restrepo S."/>
            <person name="Celis A."/>
        </authorList>
    </citation>
    <scope>NUCLEOTIDE SEQUENCE [LARGE SCALE GENOMIC DNA]</scope>
    <source>
        <strain evidence="3 4">CBS 1879</strain>
    </source>
</reference>
<dbReference type="PIRSF" id="PIRSF007747">
    <property type="entry name" value="Ribosyl_Ptfrase"/>
    <property type="match status" value="1"/>
</dbReference>
<dbReference type="GO" id="GO:0005737">
    <property type="term" value="C:cytoplasm"/>
    <property type="evidence" value="ECO:0007669"/>
    <property type="project" value="TreeGrafter"/>
</dbReference>
<dbReference type="EMBL" id="LGAV01000004">
    <property type="protein sequence ID" value="KOS13955.1"/>
    <property type="molecule type" value="Genomic_DNA"/>
</dbReference>
<protein>
    <submittedName>
        <fullName evidence="3">Initiator trna phosphoribosyl transferase</fullName>
    </submittedName>
</protein>
<dbReference type="VEuPathDB" id="FungiDB:Malapachy_3807"/>
<organism evidence="3 4">
    <name type="scientific">Malassezia pachydermatis</name>
    <dbReference type="NCBI Taxonomy" id="77020"/>
    <lineage>
        <taxon>Eukaryota</taxon>
        <taxon>Fungi</taxon>
        <taxon>Dikarya</taxon>
        <taxon>Basidiomycota</taxon>
        <taxon>Ustilaginomycotina</taxon>
        <taxon>Malasseziomycetes</taxon>
        <taxon>Malasseziales</taxon>
        <taxon>Malasseziaceae</taxon>
        <taxon>Malassezia</taxon>
    </lineage>
</organism>
<dbReference type="AlphaFoldDB" id="A0A0M9VP77"/>
<dbReference type="InterPro" id="IPR033421">
    <property type="entry name" value="Rit1_DUSP-like"/>
</dbReference>
<evidence type="ECO:0000313" key="4">
    <source>
        <dbReference type="Proteomes" id="UP000037751"/>
    </source>
</evidence>
<sequence length="493" mass="54238">MQSIGSAQAEERAALKVLRRETKDTWSRLASIAHDASYVEEVANACYPLPLIANLRCGAWYTDPSLLKGTSYFKSTDGHMHHWDFSLKRANMHLLPLIEHTQDFTGCILVDSTRRGKRYPDALSKTVPIWCCVVNHASHRLHGSPTEVPPLHVPSDAVSESERAQIEARIPQWVDKLCASDIAVPHLTKPLCPVFAHAPEIPTLPHATQHHVVLVSVSPLSVSDFHWPSATYVQGAGDDHEAWAEGLTPALYWRHRRTLLDSSLTREERIEIIAHLVAEERAQVGKVAWLEGECHVTRIQETPLYIQAVPTSHTFSKDEREAYALIVHAAKPPSEGSGILGLGLEPSKRGLHAFTQALPHVVDMITDTLWREAQRPSPRGILVCCTDGSQLSGALAVAVLAASFDEHRHLIGVGQAAADAQAAMTAHRTRLSKDATQRRLQWLTGSVSTASPSRSHLQRVNAFLIGPLRQVRVWPSTNAAEADTPPNPSLLTS</sequence>
<keyword evidence="4" id="KW-1185">Reference proteome</keyword>
<feature type="domain" description="Rit1 DUSP-like" evidence="1">
    <location>
        <begin position="340"/>
        <end position="464"/>
    </location>
</feature>
<proteinExistence type="predicted"/>
<dbReference type="GO" id="GO:0019988">
    <property type="term" value="P:charged-tRNA amino acid modification"/>
    <property type="evidence" value="ECO:0007669"/>
    <property type="project" value="InterPro"/>
</dbReference>
<dbReference type="InterPro" id="IPR007306">
    <property type="entry name" value="Rit1"/>
</dbReference>
<comment type="caution">
    <text evidence="3">The sequence shown here is derived from an EMBL/GenBank/DDBJ whole genome shotgun (WGS) entry which is preliminary data.</text>
</comment>
<dbReference type="PANTHER" id="PTHR31811:SF0">
    <property type="entry name" value="TRNA A64-2'-O-RIBOSYLPHOSPHATE TRANSFERASE"/>
    <property type="match status" value="1"/>
</dbReference>
<evidence type="ECO:0000313" key="3">
    <source>
        <dbReference type="EMBL" id="KOS13955.1"/>
    </source>
</evidence>
<dbReference type="GeneID" id="28730142"/>
<keyword evidence="3" id="KW-0808">Transferase</keyword>
<dbReference type="Proteomes" id="UP000037751">
    <property type="component" value="Unassembled WGS sequence"/>
</dbReference>
<dbReference type="OrthoDB" id="45256at2759"/>
<dbReference type="InterPro" id="IPR033449">
    <property type="entry name" value="Rit1_N"/>
</dbReference>
<dbReference type="Pfam" id="PF04179">
    <property type="entry name" value="Init_tRNA_PT"/>
    <property type="match status" value="1"/>
</dbReference>
<gene>
    <name evidence="3" type="ORF">Malapachy_3807</name>
</gene>